<reference evidence="7" key="1">
    <citation type="submission" date="2017-02" db="UniProtKB">
        <authorList>
            <consortium name="WormBaseParasite"/>
        </authorList>
    </citation>
    <scope>IDENTIFICATION</scope>
</reference>
<dbReference type="WBParaSite" id="PTRK_0001618200.1">
    <property type="protein sequence ID" value="PTRK_0001618200.1"/>
    <property type="gene ID" value="PTRK_0001618200"/>
</dbReference>
<dbReference type="AlphaFoldDB" id="A0A0N5A3H7"/>
<dbReference type="CDD" id="cd07306">
    <property type="entry name" value="Porin3_VDAC"/>
    <property type="match status" value="1"/>
</dbReference>
<keyword evidence="4" id="KW-1000">Mitochondrion outer membrane</keyword>
<sequence>MGPPSYQDLGKTAKDLINKGFSIGTLKVDVKNRVGYDKQHEFSTQAFHDIKTEALNTNINFKYKILKYDTTLIEKWNSKNVFSTIVELNNQFADGLKICLESNYNMKDNSRTAFIKSDYTTPDLKFNNKVSLLGVPTIKSYLVIAHKDILLGFQVITNIDKMKIKSTNMCVSKVTPYFILTGYANNRTTFGGSIFHKASSNLELGAEVSFNSVDKKCNYTLAGKYNMSPDLTLKGKINNDSCISMAVKHKVNNSLALTGTSQFSLISSHRKSHKIGFGIEYSS</sequence>
<dbReference type="GO" id="GO:0005741">
    <property type="term" value="C:mitochondrial outer membrane"/>
    <property type="evidence" value="ECO:0007669"/>
    <property type="project" value="UniProtKB-SubCell"/>
</dbReference>
<evidence type="ECO:0000256" key="5">
    <source>
        <dbReference type="ARBA" id="ARBA00023114"/>
    </source>
</evidence>
<evidence type="ECO:0000256" key="3">
    <source>
        <dbReference type="ARBA" id="ARBA00022452"/>
    </source>
</evidence>
<protein>
    <submittedName>
        <fullName evidence="7">Voltage-dependent anion-selective channel protein 3</fullName>
    </submittedName>
</protein>
<dbReference type="Gene3D" id="2.40.160.10">
    <property type="entry name" value="Porin"/>
    <property type="match status" value="1"/>
</dbReference>
<dbReference type="PRINTS" id="PR00185">
    <property type="entry name" value="EUKARYTPORIN"/>
</dbReference>
<dbReference type="GO" id="GO:0046930">
    <property type="term" value="C:pore complex"/>
    <property type="evidence" value="ECO:0007669"/>
    <property type="project" value="UniProtKB-KW"/>
</dbReference>
<evidence type="ECO:0000313" key="7">
    <source>
        <dbReference type="WBParaSite" id="PTRK_0001618200.1"/>
    </source>
</evidence>
<keyword evidence="3" id="KW-0812">Transmembrane</keyword>
<organism evidence="6 7">
    <name type="scientific">Parastrongyloides trichosuri</name>
    <name type="common">Possum-specific nematode worm</name>
    <dbReference type="NCBI Taxonomy" id="131310"/>
    <lineage>
        <taxon>Eukaryota</taxon>
        <taxon>Metazoa</taxon>
        <taxon>Ecdysozoa</taxon>
        <taxon>Nematoda</taxon>
        <taxon>Chromadorea</taxon>
        <taxon>Rhabditida</taxon>
        <taxon>Tylenchina</taxon>
        <taxon>Panagrolaimomorpha</taxon>
        <taxon>Strongyloidoidea</taxon>
        <taxon>Strongyloididae</taxon>
        <taxon>Parastrongyloides</taxon>
    </lineage>
</organism>
<dbReference type="InterPro" id="IPR023614">
    <property type="entry name" value="Porin_dom_sf"/>
</dbReference>
<keyword evidence="5" id="KW-0813">Transport</keyword>
<evidence type="ECO:0000313" key="6">
    <source>
        <dbReference type="Proteomes" id="UP000038045"/>
    </source>
</evidence>
<evidence type="ECO:0000256" key="4">
    <source>
        <dbReference type="ARBA" id="ARBA00022787"/>
    </source>
</evidence>
<comment type="similarity">
    <text evidence="2">Belongs to the eukaryotic mitochondrial porin family.</text>
</comment>
<evidence type="ECO:0000256" key="1">
    <source>
        <dbReference type="ARBA" id="ARBA00004294"/>
    </source>
</evidence>
<dbReference type="InterPro" id="IPR027246">
    <property type="entry name" value="Porin_Euk/Tom40"/>
</dbReference>
<keyword evidence="3" id="KW-1134">Transmembrane beta strand</keyword>
<keyword evidence="4" id="KW-0496">Mitochondrion</keyword>
<dbReference type="GO" id="GO:0015288">
    <property type="term" value="F:porin activity"/>
    <property type="evidence" value="ECO:0007669"/>
    <property type="project" value="UniProtKB-KW"/>
</dbReference>
<accession>A0A0N5A3H7</accession>
<dbReference type="Pfam" id="PF01459">
    <property type="entry name" value="Porin_3"/>
    <property type="match status" value="1"/>
</dbReference>
<keyword evidence="5" id="KW-0626">Porin</keyword>
<keyword evidence="5" id="KW-0406">Ion transport</keyword>
<dbReference type="PANTHER" id="PTHR11743:SF70">
    <property type="entry name" value="GH26960P-RELATED"/>
    <property type="match status" value="1"/>
</dbReference>
<evidence type="ECO:0000256" key="2">
    <source>
        <dbReference type="ARBA" id="ARBA00007780"/>
    </source>
</evidence>
<dbReference type="InterPro" id="IPR001925">
    <property type="entry name" value="Porin_Euk"/>
</dbReference>
<dbReference type="GO" id="GO:0008308">
    <property type="term" value="F:voltage-gated monoatomic anion channel activity"/>
    <property type="evidence" value="ECO:0007669"/>
    <property type="project" value="InterPro"/>
</dbReference>
<proteinExistence type="inferred from homology"/>
<name>A0A0N5A3H7_PARTI</name>
<comment type="subcellular location">
    <subcellularLocation>
        <location evidence="1">Mitochondrion outer membrane</location>
    </subcellularLocation>
</comment>
<dbReference type="Proteomes" id="UP000038045">
    <property type="component" value="Unplaced"/>
</dbReference>
<dbReference type="PANTHER" id="PTHR11743">
    <property type="entry name" value="VOLTAGE-DEPENDENT ANION-SELECTIVE CHANNEL"/>
    <property type="match status" value="1"/>
</dbReference>
<keyword evidence="3" id="KW-0472">Membrane</keyword>
<dbReference type="STRING" id="131310.A0A0N5A3H7"/>
<keyword evidence="6" id="KW-1185">Reference proteome</keyword>